<keyword evidence="14" id="KW-1185">Reference proteome</keyword>
<dbReference type="PRINTS" id="PR01265">
    <property type="entry name" value="LINKMODULE"/>
</dbReference>
<feature type="transmembrane region" description="Helical" evidence="10">
    <location>
        <begin position="206"/>
        <end position="231"/>
    </location>
</feature>
<dbReference type="SUPFAM" id="SSF56436">
    <property type="entry name" value="C-type lectin-like"/>
    <property type="match status" value="1"/>
</dbReference>
<reference evidence="13" key="1">
    <citation type="submission" date="2023-06" db="EMBL/GenBank/DDBJ databases">
        <title>Male Hemibagrus guttatus genome.</title>
        <authorList>
            <person name="Bian C."/>
        </authorList>
    </citation>
    <scope>NUCLEOTIDE SEQUENCE</scope>
    <source>
        <strain evidence="13">Male_cb2023</strain>
        <tissue evidence="13">Muscle</tissue>
    </source>
</reference>
<comment type="subcellular location">
    <subcellularLocation>
        <location evidence="1">Membrane</location>
        <topology evidence="1">Single-pass membrane protein</topology>
    </subcellularLocation>
</comment>
<dbReference type="GO" id="GO:0007155">
    <property type="term" value="P:cell adhesion"/>
    <property type="evidence" value="ECO:0007669"/>
    <property type="project" value="InterPro"/>
</dbReference>
<evidence type="ECO:0000256" key="5">
    <source>
        <dbReference type="ARBA" id="ARBA00023136"/>
    </source>
</evidence>
<dbReference type="PANTHER" id="PTHR10225">
    <property type="entry name" value="HYALURONAN RECEPTOR"/>
    <property type="match status" value="1"/>
</dbReference>
<sequence>MAKSGMLLLLLARFVSSAPNIDVSQTQVYPEHGSISGVFHVWLPTGYAFDASVAREVCEGLGVTIADKSQVEKALEQGFETCKFGWIDEQVAVIPRIHTKPSCGQGQVGIITWRANLSTKFDVFCFNSTDYEAHPNPPQGNPSTAVMPTARKSGAHPKLTTHSGFREDLQLTSSSFPESADELFVNDSPVNDSPESQAFSKTSPTITVSLIALLTTVSAFLVLAVAAICYLKKNNVGWWNKNHQRQREETEIYEKTGRESQAEVKNQLNMTSETNDVSITIKLEDETREASHSAASDSPSL</sequence>
<gene>
    <name evidence="13" type="ORF">QTP70_024319</name>
</gene>
<evidence type="ECO:0000256" key="3">
    <source>
        <dbReference type="ARBA" id="ARBA00022729"/>
    </source>
</evidence>
<dbReference type="InterPro" id="IPR016187">
    <property type="entry name" value="CTDL_fold"/>
</dbReference>
<feature type="signal peptide" evidence="11">
    <location>
        <begin position="1"/>
        <end position="17"/>
    </location>
</feature>
<evidence type="ECO:0000256" key="10">
    <source>
        <dbReference type="SAM" id="Phobius"/>
    </source>
</evidence>
<evidence type="ECO:0000256" key="9">
    <source>
        <dbReference type="PROSITE-ProRule" id="PRU00323"/>
    </source>
</evidence>
<keyword evidence="8" id="KW-0325">Glycoprotein</keyword>
<keyword evidence="5 10" id="KW-0472">Membrane</keyword>
<dbReference type="GO" id="GO:0005540">
    <property type="term" value="F:hyaluronic acid binding"/>
    <property type="evidence" value="ECO:0007669"/>
    <property type="project" value="InterPro"/>
</dbReference>
<feature type="domain" description="Link" evidence="12">
    <location>
        <begin position="37"/>
        <end position="127"/>
    </location>
</feature>
<dbReference type="GO" id="GO:0004888">
    <property type="term" value="F:transmembrane signaling receptor activity"/>
    <property type="evidence" value="ECO:0007669"/>
    <property type="project" value="TreeGrafter"/>
</dbReference>
<evidence type="ECO:0000256" key="1">
    <source>
        <dbReference type="ARBA" id="ARBA00004167"/>
    </source>
</evidence>
<dbReference type="GO" id="GO:0005886">
    <property type="term" value="C:plasma membrane"/>
    <property type="evidence" value="ECO:0007669"/>
    <property type="project" value="TreeGrafter"/>
</dbReference>
<evidence type="ECO:0000256" key="6">
    <source>
        <dbReference type="ARBA" id="ARBA00023157"/>
    </source>
</evidence>
<dbReference type="Pfam" id="PF00193">
    <property type="entry name" value="Xlink"/>
    <property type="match status" value="1"/>
</dbReference>
<dbReference type="InterPro" id="IPR043210">
    <property type="entry name" value="CD44_antigen-like"/>
</dbReference>
<feature type="chain" id="PRO_5042274199" description="Link domain-containing protein" evidence="11">
    <location>
        <begin position="18"/>
        <end position="301"/>
    </location>
</feature>
<feature type="disulfide bond" evidence="9">
    <location>
        <begin position="82"/>
        <end position="103"/>
    </location>
</feature>
<dbReference type="EMBL" id="JAUCMX010000010">
    <property type="protein sequence ID" value="KAK3533719.1"/>
    <property type="molecule type" value="Genomic_DNA"/>
</dbReference>
<protein>
    <recommendedName>
        <fullName evidence="12">Link domain-containing protein</fullName>
    </recommendedName>
</protein>
<dbReference type="Proteomes" id="UP001274896">
    <property type="component" value="Unassembled WGS sequence"/>
</dbReference>
<comment type="caution">
    <text evidence="13">The sequence shown here is derived from an EMBL/GenBank/DDBJ whole genome shotgun (WGS) entry which is preliminary data.</text>
</comment>
<evidence type="ECO:0000313" key="13">
    <source>
        <dbReference type="EMBL" id="KAK3533719.1"/>
    </source>
</evidence>
<keyword evidence="6 9" id="KW-1015">Disulfide bond</keyword>
<evidence type="ECO:0000313" key="14">
    <source>
        <dbReference type="Proteomes" id="UP001274896"/>
    </source>
</evidence>
<evidence type="ECO:0000256" key="4">
    <source>
        <dbReference type="ARBA" id="ARBA00022989"/>
    </source>
</evidence>
<dbReference type="SMART" id="SM00445">
    <property type="entry name" value="LINK"/>
    <property type="match status" value="1"/>
</dbReference>
<proteinExistence type="predicted"/>
<organism evidence="13 14">
    <name type="scientific">Hemibagrus guttatus</name>
    <dbReference type="NCBI Taxonomy" id="175788"/>
    <lineage>
        <taxon>Eukaryota</taxon>
        <taxon>Metazoa</taxon>
        <taxon>Chordata</taxon>
        <taxon>Craniata</taxon>
        <taxon>Vertebrata</taxon>
        <taxon>Euteleostomi</taxon>
        <taxon>Actinopterygii</taxon>
        <taxon>Neopterygii</taxon>
        <taxon>Teleostei</taxon>
        <taxon>Ostariophysi</taxon>
        <taxon>Siluriformes</taxon>
        <taxon>Bagridae</taxon>
        <taxon>Hemibagrus</taxon>
    </lineage>
</organism>
<accession>A0AAE0V4D9</accession>
<keyword evidence="7" id="KW-0675">Receptor</keyword>
<dbReference type="AlphaFoldDB" id="A0AAE0V4D9"/>
<dbReference type="PROSITE" id="PS01241">
    <property type="entry name" value="LINK_1"/>
    <property type="match status" value="1"/>
</dbReference>
<keyword evidence="3 11" id="KW-0732">Signal</keyword>
<dbReference type="PROSITE" id="PS50963">
    <property type="entry name" value="LINK_2"/>
    <property type="match status" value="1"/>
</dbReference>
<dbReference type="InterPro" id="IPR000538">
    <property type="entry name" value="Link_dom"/>
</dbReference>
<comment type="caution">
    <text evidence="9">Lacks conserved residue(s) required for the propagation of feature annotation.</text>
</comment>
<dbReference type="InterPro" id="IPR016186">
    <property type="entry name" value="C-type_lectin-like/link_sf"/>
</dbReference>
<evidence type="ECO:0000256" key="2">
    <source>
        <dbReference type="ARBA" id="ARBA00022692"/>
    </source>
</evidence>
<evidence type="ECO:0000256" key="8">
    <source>
        <dbReference type="ARBA" id="ARBA00023180"/>
    </source>
</evidence>
<evidence type="ECO:0000256" key="7">
    <source>
        <dbReference type="ARBA" id="ARBA00023170"/>
    </source>
</evidence>
<keyword evidence="2 10" id="KW-0812">Transmembrane</keyword>
<keyword evidence="4 10" id="KW-1133">Transmembrane helix</keyword>
<name>A0AAE0V4D9_9TELE</name>
<dbReference type="PANTHER" id="PTHR10225:SF2">
    <property type="entry name" value="LYMPHATIC VESSEL ENDOTHELIAL HYALURONIC ACID RECEPTOR 1"/>
    <property type="match status" value="1"/>
</dbReference>
<evidence type="ECO:0000256" key="11">
    <source>
        <dbReference type="SAM" id="SignalP"/>
    </source>
</evidence>
<dbReference type="Gene3D" id="3.10.100.10">
    <property type="entry name" value="Mannose-Binding Protein A, subunit A"/>
    <property type="match status" value="1"/>
</dbReference>
<evidence type="ECO:0000259" key="12">
    <source>
        <dbReference type="PROSITE" id="PS50963"/>
    </source>
</evidence>